<evidence type="ECO:0000256" key="2">
    <source>
        <dbReference type="ARBA" id="ARBA00004496"/>
    </source>
</evidence>
<evidence type="ECO:0000256" key="7">
    <source>
        <dbReference type="ARBA" id="ARBA00023235"/>
    </source>
</evidence>
<dbReference type="Gene3D" id="3.10.50.40">
    <property type="match status" value="1"/>
</dbReference>
<dbReference type="Proteomes" id="UP000619761">
    <property type="component" value="Unassembled WGS sequence"/>
</dbReference>
<dbReference type="Pfam" id="PF00254">
    <property type="entry name" value="FKBP_C"/>
    <property type="match status" value="1"/>
</dbReference>
<keyword evidence="7 9" id="KW-0413">Isomerase</keyword>
<comment type="function">
    <text evidence="8">Also involved in hydrogenase metallocenter assembly, probably by participating in the nickel insertion step. This function in hydrogenase biosynthesis requires chaperone activity and the presence of the metal-binding domain, but not PPIase activity.</text>
</comment>
<evidence type="ECO:0000256" key="3">
    <source>
        <dbReference type="ARBA" id="ARBA00006577"/>
    </source>
</evidence>
<dbReference type="PANTHER" id="PTHR47861">
    <property type="entry name" value="FKBP-TYPE PEPTIDYL-PROLYL CIS-TRANS ISOMERASE SLYD"/>
    <property type="match status" value="1"/>
</dbReference>
<keyword evidence="6" id="KW-0143">Chaperone</keyword>
<dbReference type="GO" id="GO:0016853">
    <property type="term" value="F:isomerase activity"/>
    <property type="evidence" value="ECO:0007669"/>
    <property type="project" value="UniProtKB-KW"/>
</dbReference>
<organism evidence="12 13">
    <name type="scientific">Cellvibrio zantedeschiae</name>
    <dbReference type="NCBI Taxonomy" id="1237077"/>
    <lineage>
        <taxon>Bacteria</taxon>
        <taxon>Pseudomonadati</taxon>
        <taxon>Pseudomonadota</taxon>
        <taxon>Gammaproteobacteria</taxon>
        <taxon>Cellvibrionales</taxon>
        <taxon>Cellvibrionaceae</taxon>
        <taxon>Cellvibrio</taxon>
    </lineage>
</organism>
<accession>A0ABQ3AT44</accession>
<dbReference type="EC" id="5.2.1.8" evidence="10"/>
<comment type="similarity">
    <text evidence="3 10">Belongs to the FKBP-type PPIase family.</text>
</comment>
<evidence type="ECO:0000256" key="10">
    <source>
        <dbReference type="RuleBase" id="RU003915"/>
    </source>
</evidence>
<evidence type="ECO:0000313" key="13">
    <source>
        <dbReference type="Proteomes" id="UP000619761"/>
    </source>
</evidence>
<evidence type="ECO:0000256" key="1">
    <source>
        <dbReference type="ARBA" id="ARBA00000971"/>
    </source>
</evidence>
<comment type="subcellular location">
    <subcellularLocation>
        <location evidence="2">Cytoplasm</location>
    </subcellularLocation>
</comment>
<keyword evidence="5 9" id="KW-0697">Rotamase</keyword>
<dbReference type="InterPro" id="IPR046357">
    <property type="entry name" value="PPIase_dom_sf"/>
</dbReference>
<evidence type="ECO:0000256" key="5">
    <source>
        <dbReference type="ARBA" id="ARBA00023110"/>
    </source>
</evidence>
<dbReference type="PANTHER" id="PTHR47861:SF3">
    <property type="entry name" value="FKBP-TYPE PEPTIDYL-PROLYL CIS-TRANS ISOMERASE SLYD"/>
    <property type="match status" value="1"/>
</dbReference>
<dbReference type="SUPFAM" id="SSF54534">
    <property type="entry name" value="FKBP-like"/>
    <property type="match status" value="1"/>
</dbReference>
<dbReference type="InterPro" id="IPR001179">
    <property type="entry name" value="PPIase_FKBP_dom"/>
</dbReference>
<dbReference type="PROSITE" id="PS50059">
    <property type="entry name" value="FKBP_PPIASE"/>
    <property type="match status" value="1"/>
</dbReference>
<evidence type="ECO:0000256" key="4">
    <source>
        <dbReference type="ARBA" id="ARBA00022490"/>
    </source>
</evidence>
<keyword evidence="4" id="KW-0963">Cytoplasm</keyword>
<feature type="domain" description="PPIase FKBP-type" evidence="11">
    <location>
        <begin position="6"/>
        <end position="80"/>
    </location>
</feature>
<dbReference type="EMBL" id="BMYZ01000001">
    <property type="protein sequence ID" value="GGY65981.1"/>
    <property type="molecule type" value="Genomic_DNA"/>
</dbReference>
<protein>
    <recommendedName>
        <fullName evidence="10">Peptidyl-prolyl cis-trans isomerase</fullName>
        <ecNumber evidence="10">5.2.1.8</ecNumber>
    </recommendedName>
</protein>
<evidence type="ECO:0000256" key="8">
    <source>
        <dbReference type="ARBA" id="ARBA00037071"/>
    </source>
</evidence>
<keyword evidence="13" id="KW-1185">Reference proteome</keyword>
<name>A0ABQ3AT44_9GAMM</name>
<proteinExistence type="inferred from homology"/>
<evidence type="ECO:0000256" key="9">
    <source>
        <dbReference type="PROSITE-ProRule" id="PRU00277"/>
    </source>
</evidence>
<comment type="caution">
    <text evidence="12">The sequence shown here is derived from an EMBL/GenBank/DDBJ whole genome shotgun (WGS) entry which is preliminary data.</text>
</comment>
<evidence type="ECO:0000259" key="11">
    <source>
        <dbReference type="PROSITE" id="PS50059"/>
    </source>
</evidence>
<comment type="catalytic activity">
    <reaction evidence="1 9 10">
        <text>[protein]-peptidylproline (omega=180) = [protein]-peptidylproline (omega=0)</text>
        <dbReference type="Rhea" id="RHEA:16237"/>
        <dbReference type="Rhea" id="RHEA-COMP:10747"/>
        <dbReference type="Rhea" id="RHEA-COMP:10748"/>
        <dbReference type="ChEBI" id="CHEBI:83833"/>
        <dbReference type="ChEBI" id="CHEBI:83834"/>
        <dbReference type="EC" id="5.2.1.8"/>
    </reaction>
</comment>
<sequence length="165" mass="18048">MHISADKVVSFHYNLKDVDGTLLETSYDADPTLYLHGHSNILAALESELDTKVVGDKVNVTLAPDQAYGERKEGAVQRVPIKHLHNHAALKNKLKPGSRVQVNTQHGPWEAVVLKVGKFNVDIDSNHPLAGKTLTFEIEVVDIREATSEELAHGHAHGAGGHHHD</sequence>
<gene>
    <name evidence="12" type="ORF">GCM10011613_07350</name>
</gene>
<dbReference type="RefSeq" id="WP_189416132.1">
    <property type="nucleotide sequence ID" value="NZ_BMYZ01000001.1"/>
</dbReference>
<reference evidence="13" key="1">
    <citation type="journal article" date="2019" name="Int. J. Syst. Evol. Microbiol.">
        <title>The Global Catalogue of Microorganisms (GCM) 10K type strain sequencing project: providing services to taxonomists for standard genome sequencing and annotation.</title>
        <authorList>
            <consortium name="The Broad Institute Genomics Platform"/>
            <consortium name="The Broad Institute Genome Sequencing Center for Infectious Disease"/>
            <person name="Wu L."/>
            <person name="Ma J."/>
        </authorList>
    </citation>
    <scope>NUCLEOTIDE SEQUENCE [LARGE SCALE GENOMIC DNA]</scope>
    <source>
        <strain evidence="13">KCTC 32239</strain>
    </source>
</reference>
<evidence type="ECO:0000256" key="6">
    <source>
        <dbReference type="ARBA" id="ARBA00023186"/>
    </source>
</evidence>
<evidence type="ECO:0000313" key="12">
    <source>
        <dbReference type="EMBL" id="GGY65981.1"/>
    </source>
</evidence>